<evidence type="ECO:0000313" key="5">
    <source>
        <dbReference type="Proteomes" id="UP001465668"/>
    </source>
</evidence>
<feature type="compositionally biased region" description="Low complexity" evidence="1">
    <location>
        <begin position="631"/>
        <end position="651"/>
    </location>
</feature>
<keyword evidence="2" id="KW-0472">Membrane</keyword>
<sequence length="879" mass="90545">MASSLIKTVGLVATLYAASASTTSTKSYTVTDVYNSTNFLDRFDFFVSDLSKGGGAIDPTGGYVQYQDRGNAEKLGLVSVDDDEVYIGPDTALSYDQHGYGRKSVRLEGLTTYSQGLFITDFSHLPKPTCGAWPSFWMYGDPWPTKGEVDIVENWNDLEFNRNTAHVNDPAIIGNCTIQKSDMTASLIESANCWDGTPGQYANQGCSADAYGLPFGSSDGGVYALEITSDHLKIWSWTKALAPLDVTLGKPQPLTWGLPSFTIQDCNIEKAFFDLKFVWNIDFCGVARLDGIWDSCKAKTGYSSCMQYVAENPEDFKSSYFKIADIKVYELTDDADTTPSTSSYVTSTTSSTTSSTASSTITNSSSPSSSSANSTTSSVSSTVSSTSTSETTSSTASTPSSSTAYDTSTSSLSSSAFSSSSASKTTSSSTSDLSSTSTYSAPESVTIPTSSSVSISEITSSSYSTTGVGSSTVSSSSYSHTSSATDSASVSSSTKVSSSSTIVSASYSVTESFSSTITSASSSATISSTASSYSSDDDDTCTDDESSTSSLTSSTYIATVPTESSSSTLASYSASGTGPSSTYSSTASITKSTSFFSYSVSKISSSSAGPETGASSSSTYIASATTSLSVPTESASSTIVTESSASATTSTDLPDYMTSTVYTTRVQTVTSCAPTVTTYPVGGEVVVTETVPLYTMVCPVTATEKSSLPTTTPGVPESYSTSTLKAETSPATYPVDSITHSEATSIGSIGVSNTGASSTEHETATIEGSTTTISTLRLPTTVYVKPSSSSSASSPIEVPSSSEEFIYVTATAIIIPVTTTGPGYNATVSTSYIAPKGTTTGALGHGGGSGGSVPTSAGTRMGATGLALLGVFGVFFFAL</sequence>
<evidence type="ECO:0000313" key="4">
    <source>
        <dbReference type="EMBL" id="KAK9782518.1"/>
    </source>
</evidence>
<comment type="caution">
    <text evidence="4">The sequence shown here is derived from an EMBL/GenBank/DDBJ whole genome shotgun (WGS) entry which is preliminary data.</text>
</comment>
<evidence type="ECO:0000256" key="2">
    <source>
        <dbReference type="SAM" id="Phobius"/>
    </source>
</evidence>
<feature type="chain" id="PRO_5047522340" evidence="3">
    <location>
        <begin position="21"/>
        <end position="879"/>
    </location>
</feature>
<organism evidence="4 5">
    <name type="scientific">Seiridium cardinale</name>
    <dbReference type="NCBI Taxonomy" id="138064"/>
    <lineage>
        <taxon>Eukaryota</taxon>
        <taxon>Fungi</taxon>
        <taxon>Dikarya</taxon>
        <taxon>Ascomycota</taxon>
        <taxon>Pezizomycotina</taxon>
        <taxon>Sordariomycetes</taxon>
        <taxon>Xylariomycetidae</taxon>
        <taxon>Amphisphaeriales</taxon>
        <taxon>Sporocadaceae</taxon>
        <taxon>Seiridium</taxon>
    </lineage>
</organism>
<reference evidence="4 5" key="1">
    <citation type="submission" date="2024-02" db="EMBL/GenBank/DDBJ databases">
        <title>First draft genome assembly of two strains of Seiridium cardinale.</title>
        <authorList>
            <person name="Emiliani G."/>
            <person name="Scali E."/>
        </authorList>
    </citation>
    <scope>NUCLEOTIDE SEQUENCE [LARGE SCALE GENOMIC DNA]</scope>
    <source>
        <strain evidence="4 5">BM-138-000479</strain>
    </source>
</reference>
<dbReference type="SUPFAM" id="SSF49899">
    <property type="entry name" value="Concanavalin A-like lectins/glucanases"/>
    <property type="match status" value="1"/>
</dbReference>
<dbReference type="PANTHER" id="PTHR10963">
    <property type="entry name" value="GLYCOSYL HYDROLASE-RELATED"/>
    <property type="match status" value="1"/>
</dbReference>
<feature type="region of interest" description="Disordered" evidence="1">
    <location>
        <begin position="336"/>
        <end position="452"/>
    </location>
</feature>
<name>A0ABR2Y720_9PEZI</name>
<proteinExistence type="predicted"/>
<feature type="region of interest" description="Disordered" evidence="1">
    <location>
        <begin position="705"/>
        <end position="731"/>
    </location>
</feature>
<dbReference type="EMBL" id="JARVKM010000002">
    <property type="protein sequence ID" value="KAK9782518.1"/>
    <property type="molecule type" value="Genomic_DNA"/>
</dbReference>
<feature type="region of interest" description="Disordered" evidence="1">
    <location>
        <begin position="527"/>
        <end position="555"/>
    </location>
</feature>
<dbReference type="InterPro" id="IPR050546">
    <property type="entry name" value="Glycosyl_Hydrlase_16"/>
</dbReference>
<keyword evidence="2" id="KW-1133">Transmembrane helix</keyword>
<feature type="region of interest" description="Disordered" evidence="1">
    <location>
        <begin position="631"/>
        <end position="654"/>
    </location>
</feature>
<protein>
    <submittedName>
        <fullName evidence="4">GH16 domain-containing protein</fullName>
    </submittedName>
</protein>
<dbReference type="Pfam" id="PF26113">
    <property type="entry name" value="GH16_XgeA"/>
    <property type="match status" value="1"/>
</dbReference>
<dbReference type="Gene3D" id="2.60.120.200">
    <property type="match status" value="1"/>
</dbReference>
<evidence type="ECO:0000256" key="1">
    <source>
        <dbReference type="SAM" id="MobiDB-lite"/>
    </source>
</evidence>
<accession>A0ABR2Y720</accession>
<dbReference type="InterPro" id="IPR013320">
    <property type="entry name" value="ConA-like_dom_sf"/>
</dbReference>
<keyword evidence="3" id="KW-0732">Signal</keyword>
<feature type="compositionally biased region" description="Low complexity" evidence="1">
    <location>
        <begin position="337"/>
        <end position="452"/>
    </location>
</feature>
<keyword evidence="5" id="KW-1185">Reference proteome</keyword>
<dbReference type="PANTHER" id="PTHR10963:SF24">
    <property type="entry name" value="GLYCOSIDASE C21B10.07-RELATED"/>
    <property type="match status" value="1"/>
</dbReference>
<keyword evidence="2" id="KW-0812">Transmembrane</keyword>
<dbReference type="Proteomes" id="UP001465668">
    <property type="component" value="Unassembled WGS sequence"/>
</dbReference>
<feature type="compositionally biased region" description="Acidic residues" evidence="1">
    <location>
        <begin position="535"/>
        <end position="546"/>
    </location>
</feature>
<gene>
    <name evidence="4" type="ORF">SCAR479_00861</name>
</gene>
<evidence type="ECO:0000256" key="3">
    <source>
        <dbReference type="SAM" id="SignalP"/>
    </source>
</evidence>
<feature type="signal peptide" evidence="3">
    <location>
        <begin position="1"/>
        <end position="20"/>
    </location>
</feature>
<feature type="transmembrane region" description="Helical" evidence="2">
    <location>
        <begin position="861"/>
        <end position="878"/>
    </location>
</feature>